<dbReference type="PROSITE" id="PS51257">
    <property type="entry name" value="PROKAR_LIPOPROTEIN"/>
    <property type="match status" value="1"/>
</dbReference>
<dbReference type="Proteomes" id="UP001233535">
    <property type="component" value="Unassembled WGS sequence"/>
</dbReference>
<accession>A0ABU1CGI8</accession>
<evidence type="ECO:0000313" key="3">
    <source>
        <dbReference type="Proteomes" id="UP001233535"/>
    </source>
</evidence>
<proteinExistence type="predicted"/>
<reference evidence="2 3" key="1">
    <citation type="submission" date="2023-04" db="EMBL/GenBank/DDBJ databases">
        <title>Lysobacter sp. strain UC isolated from soil sample.</title>
        <authorList>
            <person name="Choksket S."/>
            <person name="Harshvardhan F."/>
            <person name="Rana R."/>
            <person name="Patil P.B."/>
            <person name="Korpole S."/>
        </authorList>
    </citation>
    <scope>NUCLEOTIDE SEQUENCE [LARGE SCALE GENOMIC DNA]</scope>
    <source>
        <strain evidence="2 3">UC</strain>
    </source>
</reference>
<dbReference type="EMBL" id="JARUHG010000004">
    <property type="protein sequence ID" value="MDR0184060.1"/>
    <property type="molecule type" value="Genomic_DNA"/>
</dbReference>
<protein>
    <submittedName>
        <fullName evidence="2">Uncharacterized protein</fullName>
    </submittedName>
</protein>
<dbReference type="RefSeq" id="WP_309263186.1">
    <property type="nucleotide sequence ID" value="NZ_JARUHG010000004.1"/>
</dbReference>
<feature type="chain" id="PRO_5046903898" evidence="1">
    <location>
        <begin position="19"/>
        <end position="189"/>
    </location>
</feature>
<evidence type="ECO:0000313" key="2">
    <source>
        <dbReference type="EMBL" id="MDR0184060.1"/>
    </source>
</evidence>
<evidence type="ECO:0000256" key="1">
    <source>
        <dbReference type="SAM" id="SignalP"/>
    </source>
</evidence>
<name>A0ABU1CGI8_9GAMM</name>
<feature type="signal peptide" evidence="1">
    <location>
        <begin position="1"/>
        <end position="18"/>
    </location>
</feature>
<keyword evidence="3" id="KW-1185">Reference proteome</keyword>
<organism evidence="2 3">
    <name type="scientific">Lysobacter arvi</name>
    <dbReference type="NCBI Taxonomy" id="3038776"/>
    <lineage>
        <taxon>Bacteria</taxon>
        <taxon>Pseudomonadati</taxon>
        <taxon>Pseudomonadota</taxon>
        <taxon>Gammaproteobacteria</taxon>
        <taxon>Lysobacterales</taxon>
        <taxon>Lysobacteraceae</taxon>
        <taxon>Lysobacter</taxon>
    </lineage>
</organism>
<gene>
    <name evidence="2" type="ORF">P8609_13935</name>
</gene>
<comment type="caution">
    <text evidence="2">The sequence shown here is derived from an EMBL/GenBank/DDBJ whole genome shotgun (WGS) entry which is preliminary data.</text>
</comment>
<keyword evidence="1" id="KW-0732">Signal</keyword>
<sequence length="189" mass="19893">MKTIMQTCLLAASIACIAACQRAPEPAANDAAAAAPTKPATKAAETNSVSNAFDVEITLSPAARERLVSQRESLVVSADYFGYPSAQAQAQGVPGSENPWLTLHRMQVELDGERLNGTPVAHFPAVAFDAKQLASTEAPDAPQVNINVYSGRRSSPDNLLDCAMFQDTLAVASRAPIRLSCGLIGEAPR</sequence>